<feature type="compositionally biased region" description="Acidic residues" evidence="2">
    <location>
        <begin position="1041"/>
        <end position="1069"/>
    </location>
</feature>
<protein>
    <recommendedName>
        <fullName evidence="5">Fungal N-terminal domain-containing protein</fullName>
    </recommendedName>
</protein>
<feature type="coiled-coil region" evidence="1">
    <location>
        <begin position="166"/>
        <end position="200"/>
    </location>
</feature>
<dbReference type="AlphaFoldDB" id="A0A3M6ZZG7"/>
<evidence type="ECO:0000256" key="1">
    <source>
        <dbReference type="SAM" id="Coils"/>
    </source>
</evidence>
<feature type="compositionally biased region" description="Basic and acidic residues" evidence="2">
    <location>
        <begin position="726"/>
        <end position="735"/>
    </location>
</feature>
<feature type="compositionally biased region" description="Polar residues" evidence="2">
    <location>
        <begin position="737"/>
        <end position="752"/>
    </location>
</feature>
<feature type="compositionally biased region" description="Low complexity" evidence="2">
    <location>
        <begin position="932"/>
        <end position="941"/>
    </location>
</feature>
<keyword evidence="1" id="KW-0175">Coiled coil</keyword>
<feature type="compositionally biased region" description="Basic and acidic residues" evidence="2">
    <location>
        <begin position="860"/>
        <end position="889"/>
    </location>
</feature>
<feature type="compositionally biased region" description="Low complexity" evidence="2">
    <location>
        <begin position="403"/>
        <end position="425"/>
    </location>
</feature>
<dbReference type="Proteomes" id="UP000271337">
    <property type="component" value="Unassembled WGS sequence"/>
</dbReference>
<dbReference type="VEuPathDB" id="FungiDB:BTJ68_14384"/>
<reference evidence="3 4" key="1">
    <citation type="journal article" date="2018" name="BMC Genomics">
        <title>Genomic evidence for intraspecific hybridization in a clonal and extremely halotolerant yeast.</title>
        <authorList>
            <person name="Gostincar C."/>
            <person name="Stajich J.E."/>
            <person name="Zupancic J."/>
            <person name="Zalar P."/>
            <person name="Gunde-Cimerman N."/>
        </authorList>
    </citation>
    <scope>NUCLEOTIDE SEQUENCE [LARGE SCALE GENOMIC DNA]</scope>
    <source>
        <strain evidence="3 4">EXF-6669</strain>
    </source>
</reference>
<feature type="compositionally biased region" description="Basic and acidic residues" evidence="2">
    <location>
        <begin position="829"/>
        <end position="851"/>
    </location>
</feature>
<feature type="region of interest" description="Disordered" evidence="2">
    <location>
        <begin position="393"/>
        <end position="427"/>
    </location>
</feature>
<sequence length="1202" mass="135945">MAEAAASVVGLAQFGFSLATTLITYVGDFRDASDDITGLANEITATYRQVGELKSLLDKNKTSQSLSDSVRLEAEDCQLKAEKLATRLWKQLRKSHADIPKGRLIGPEDIEVSVFSRARWPVYKPRLDQHKQELMVLKQNIMMVFAMARMNTESDAIDRLRTQEQIDKLKKGKELALEALRDATRRRKQAKGRNRHQKRQRFVDTASRSPMSFDAFQPTSTSYDYSVQTDFDTPERGPSYDSYGTIDENAFDEAMSKAAELVHAGVLAQIKEEEEAQKLDAAAREQRDTQIVAEYKAKLLFDLEKSHRDLEEMKRKLREAFGTAVNEEQIERYVAARKDEALRGEEVAKLLEGLTDARTADAENASHQAEVGTLRRSNSSRFKFTNLFRRHRHHRTSNTLQLSSRRNSVSSDNTSSNTSSTTTKASDTDIEGTNFHCVVVSIDADYRTISRIRLPTAWLVVLLSRQKALQGTKRWYREAKHFKRTLATYAQLDFTTRRQAEAPQANETFQPQDLELLYARKLDEKRSKTRRLLDSSLLVAEPWDFYRGRVLLVYKINGSSGNGHSDLRVPPYGPHQRPPPYFNGPHNHNGLSTGGYNTRCVVKEKVKTSYEDDRSQPWKPSQVGRRPVYPSTHRDFLSLETLAYYDIPYEIDRRDPDHIIILQEMDKYETEVLFEHTRRLRGGLARRRTSYEDMRDYKLRSDSRGYGSPLDINTDYRGKSSGYDEVGSRARDRSSGYHPTSSIPFQSSTSNPYRRASYVPPYGPDPSLNPYAGHDYGGLDAHHSLSRRKSPSPSAYADGRRSQPYSQRSYGANDVYTEFEPAFPDKQLIVRERDPTERWNPRRFSRDEGHEIPVANEMDDNQRRSRDLEAKAKEEKDGEERRQKAQVEADVLRTIKDFKEKEIGFKGEAKVTAKRLAALALRSRSHSRSRSKAPSVSSASVTERRRQLSPTRSTRLPMEPAQAYRPASKSQPQAFEYHNIDAVIRRREWQDSENSSYKYEPGLAGGRDNSRSRRGKRSSTLDTLPGRGILKTGENSRLEEEISDDSISDVYPDEEDSEDSSTESSESDIESDRQHQPANSGGTSELGLDRRITDSPSSISSRDSQQNERLDAGPLPASRTGPGNLRRMTGSVPISSARAAGSGAEGEHAENRAVTLDADAPSPGPTAVEHPSQPQPLVDHANLSGPSSVGALDERGERERRQ</sequence>
<feature type="compositionally biased region" description="Low complexity" evidence="2">
    <location>
        <begin position="1094"/>
        <end position="1104"/>
    </location>
</feature>
<comment type="caution">
    <text evidence="3">The sequence shown here is derived from an EMBL/GenBank/DDBJ whole genome shotgun (WGS) entry which is preliminary data.</text>
</comment>
<evidence type="ECO:0000313" key="3">
    <source>
        <dbReference type="EMBL" id="RMY20706.1"/>
    </source>
</evidence>
<feature type="region of interest" description="Disordered" evidence="2">
    <location>
        <begin position="921"/>
        <end position="1202"/>
    </location>
</feature>
<proteinExistence type="predicted"/>
<dbReference type="OrthoDB" id="5431013at2759"/>
<accession>A0A3M6ZZG7</accession>
<feature type="compositionally biased region" description="Basic and acidic residues" evidence="2">
    <location>
        <begin position="1192"/>
        <end position="1202"/>
    </location>
</feature>
<evidence type="ECO:0000256" key="2">
    <source>
        <dbReference type="SAM" id="MobiDB-lite"/>
    </source>
</evidence>
<dbReference type="EMBL" id="QWIL01000300">
    <property type="protein sequence ID" value="RMY20706.1"/>
    <property type="molecule type" value="Genomic_DNA"/>
</dbReference>
<evidence type="ECO:0000313" key="4">
    <source>
        <dbReference type="Proteomes" id="UP000271337"/>
    </source>
</evidence>
<gene>
    <name evidence="3" type="ORF">D0867_03820</name>
</gene>
<feature type="region of interest" description="Disordered" evidence="2">
    <location>
        <begin position="829"/>
        <end position="889"/>
    </location>
</feature>
<organism evidence="3 4">
    <name type="scientific">Hortaea werneckii</name>
    <name type="common">Black yeast</name>
    <name type="synonym">Cladosporium werneckii</name>
    <dbReference type="NCBI Taxonomy" id="91943"/>
    <lineage>
        <taxon>Eukaryota</taxon>
        <taxon>Fungi</taxon>
        <taxon>Dikarya</taxon>
        <taxon>Ascomycota</taxon>
        <taxon>Pezizomycotina</taxon>
        <taxon>Dothideomycetes</taxon>
        <taxon>Dothideomycetidae</taxon>
        <taxon>Mycosphaerellales</taxon>
        <taxon>Teratosphaeriaceae</taxon>
        <taxon>Hortaea</taxon>
    </lineage>
</organism>
<feature type="region of interest" description="Disordered" evidence="2">
    <location>
        <begin position="700"/>
        <end position="809"/>
    </location>
</feature>
<evidence type="ECO:0008006" key="5">
    <source>
        <dbReference type="Google" id="ProtNLM"/>
    </source>
</evidence>
<name>A0A3M6ZZG7_HORWE</name>